<keyword evidence="2" id="KW-0472">Membrane</keyword>
<dbReference type="AlphaFoldDB" id="A0A9P1M6L0"/>
<evidence type="ECO:0000256" key="2">
    <source>
        <dbReference type="SAM" id="Phobius"/>
    </source>
</evidence>
<feature type="transmembrane region" description="Helical" evidence="2">
    <location>
        <begin position="895"/>
        <end position="917"/>
    </location>
</feature>
<reference evidence="4" key="2">
    <citation type="submission" date="2024-04" db="EMBL/GenBank/DDBJ databases">
        <authorList>
            <person name="Chen Y."/>
            <person name="Shah S."/>
            <person name="Dougan E. K."/>
            <person name="Thang M."/>
            <person name="Chan C."/>
        </authorList>
    </citation>
    <scope>NUCLEOTIDE SEQUENCE [LARGE SCALE GENOMIC DNA]</scope>
</reference>
<evidence type="ECO:0000313" key="3">
    <source>
        <dbReference type="EMBL" id="CAI4020470.1"/>
    </source>
</evidence>
<keyword evidence="2" id="KW-1133">Transmembrane helix</keyword>
<evidence type="ECO:0000256" key="1">
    <source>
        <dbReference type="SAM" id="MobiDB-lite"/>
    </source>
</evidence>
<dbReference type="EMBL" id="CAMXCT020006812">
    <property type="protein sequence ID" value="CAL1173845.1"/>
    <property type="molecule type" value="Genomic_DNA"/>
</dbReference>
<comment type="caution">
    <text evidence="3">The sequence shown here is derived from an EMBL/GenBank/DDBJ whole genome shotgun (WGS) entry which is preliminary data.</text>
</comment>
<dbReference type="Proteomes" id="UP001152797">
    <property type="component" value="Unassembled WGS sequence"/>
</dbReference>
<keyword evidence="6" id="KW-1185">Reference proteome</keyword>
<proteinExistence type="predicted"/>
<feature type="transmembrane region" description="Helical" evidence="2">
    <location>
        <begin position="820"/>
        <end position="840"/>
    </location>
</feature>
<dbReference type="EMBL" id="CAMXCT010006812">
    <property type="protein sequence ID" value="CAI4020470.1"/>
    <property type="molecule type" value="Genomic_DNA"/>
</dbReference>
<evidence type="ECO:0000313" key="4">
    <source>
        <dbReference type="EMBL" id="CAL1173845.1"/>
    </source>
</evidence>
<evidence type="ECO:0000313" key="5">
    <source>
        <dbReference type="EMBL" id="CAL4807782.1"/>
    </source>
</evidence>
<protein>
    <submittedName>
        <fullName evidence="5">Protein MEMO1</fullName>
    </submittedName>
</protein>
<sequence>MSTTAFPLPVPKCGIFAGGGPGLSMKKLLILCKARVLHVIVMCLNYLYLGRFPSNDELGRRPNEIQCQIFTRLRSFIAVCGSTRELFPLAPGRSGPQLAASLMHLESFVEKCSEFKDSYRRAASSELYVEDSSLLPADDFPQLVPFRPLDPDRLKLSGRGHWDMQEFIHGVLWLPFVEPAFLRHGGDLSGAVVPNFENENPEANLKLAKLWDVNGLLALFDAPCCPGAYSRVFQVYKDAHRDRQIGDRRLPNAMEYHVAGPSKHLPPGHLLAELHVDVKHDTLRGSVTDRRDFYHQSKVTDARAKSNCLSVPFPISEFHGCAAFEDYHKKKNLESSRRKSRFEGGAEKRSLPREKSFAYKALAEARLAYEKHRLEGSPEKDVEAEVFFKAAGAEVDSRETTLRQKLCLVSSPFAKRFALSALSLRAARLPVITPRLAARLSGNWVSSLLYRRCLTSIVDEFFGVSAGLELPGAPKVVPLKRACAQELCLLSALVPMMSANVGAAYASCVYASDASGEGGAVVSLPCEPSVVRSLWHASDKKGSYTRLESSARAILKKLVHEIELPDDSFEEIAVNAEGGPFKAKCPGGHSHVKIEGKWTKGSATYHPELGLYLAKAVRRAVLRVRRLENDEVEVLGLESLVVNDLMIAKKWDLEKAWTWKKTRSHINVLESFSSVAALSLAASREPDTRVPLVVDSQVARGALSKGRSSSFSLQPSLKRACAVQLAFGLFPAWTFCPTRLNCADDGSRGVETRGVSTLASIVDFLDFGSLVSLHGTGLKRFAANWIRLVVLALIVCPSSAKEAQQNGLFLCPEISSAPRFLSVYLISCVAVWTFIVCWLYRTSALCRWAVSQWIWFLRVWAGTLSDSSVLGLGLCLGASMSLCCFGFWLLGVTGLVFSAGLFPETLGLVTVPALRLVGKHPLKILFLTVQGLPFGSRGFGAYGAYGAMAPQSAFEKGDKEQAHAALCKFQGLALEKPQGFPCKFDETEAQRVEEIGEEMHFHSTFQPKTAGAADHGVRAAPKRKSGQVTNSRTGIADRSLKALGSETGDLLRPALREQPHAVRVEPQGPNMAVAMKPRRI</sequence>
<gene>
    <name evidence="3" type="ORF">C1SCF055_LOCUS44885</name>
</gene>
<accession>A0A9P1M6L0</accession>
<dbReference type="EMBL" id="CAMXCT030006812">
    <property type="protein sequence ID" value="CAL4807782.1"/>
    <property type="molecule type" value="Genomic_DNA"/>
</dbReference>
<evidence type="ECO:0000313" key="6">
    <source>
        <dbReference type="Proteomes" id="UP001152797"/>
    </source>
</evidence>
<name>A0A9P1M6L0_9DINO</name>
<feature type="region of interest" description="Disordered" evidence="1">
    <location>
        <begin position="1009"/>
        <end position="1031"/>
    </location>
</feature>
<reference evidence="3" key="1">
    <citation type="submission" date="2022-10" db="EMBL/GenBank/DDBJ databases">
        <authorList>
            <person name="Chen Y."/>
            <person name="Dougan E. K."/>
            <person name="Chan C."/>
            <person name="Rhodes N."/>
            <person name="Thang M."/>
        </authorList>
    </citation>
    <scope>NUCLEOTIDE SEQUENCE</scope>
</reference>
<organism evidence="3">
    <name type="scientific">Cladocopium goreaui</name>
    <dbReference type="NCBI Taxonomy" id="2562237"/>
    <lineage>
        <taxon>Eukaryota</taxon>
        <taxon>Sar</taxon>
        <taxon>Alveolata</taxon>
        <taxon>Dinophyceae</taxon>
        <taxon>Suessiales</taxon>
        <taxon>Symbiodiniaceae</taxon>
        <taxon>Cladocopium</taxon>
    </lineage>
</organism>
<feature type="transmembrane region" description="Helical" evidence="2">
    <location>
        <begin position="868"/>
        <end position="889"/>
    </location>
</feature>
<keyword evidence="2" id="KW-0812">Transmembrane</keyword>
<dbReference type="OrthoDB" id="449332at2759"/>